<comment type="similarity">
    <text evidence="4">Belongs to the class I-like SAM-binding methyltransferase superfamily.</text>
</comment>
<dbReference type="EMBL" id="KZ851921">
    <property type="protein sequence ID" value="RDH18911.1"/>
    <property type="molecule type" value="Genomic_DNA"/>
</dbReference>
<dbReference type="SUPFAM" id="SSF53335">
    <property type="entry name" value="S-adenosyl-L-methionine-dependent methyltransferases"/>
    <property type="match status" value="1"/>
</dbReference>
<accession>A0A370C0K1</accession>
<dbReference type="PANTHER" id="PTHR35897:SF1">
    <property type="entry name" value="METHYLTRANSFERASE AUSD"/>
    <property type="match status" value="1"/>
</dbReference>
<dbReference type="InterPro" id="IPR051654">
    <property type="entry name" value="Meroterpenoid_MTases"/>
</dbReference>
<evidence type="ECO:0008006" key="7">
    <source>
        <dbReference type="Google" id="ProtNLM"/>
    </source>
</evidence>
<dbReference type="VEuPathDB" id="FungiDB:M747DRAFT_69288"/>
<dbReference type="PANTHER" id="PTHR35897">
    <property type="entry name" value="METHYLTRANSFERASE AUSD"/>
    <property type="match status" value="1"/>
</dbReference>
<evidence type="ECO:0000313" key="5">
    <source>
        <dbReference type="EMBL" id="RDH18911.1"/>
    </source>
</evidence>
<reference evidence="5 6" key="1">
    <citation type="submission" date="2018-07" db="EMBL/GenBank/DDBJ databases">
        <title>Section-level genome sequencing of Aspergillus section Nigri to investigate inter- and intra-species variation.</title>
        <authorList>
            <consortium name="DOE Joint Genome Institute"/>
            <person name="Vesth T.C."/>
            <person name="Nybo J.L."/>
            <person name="Theobald S."/>
            <person name="Frisvad J.C."/>
            <person name="Larsen T.O."/>
            <person name="Nielsen K.F."/>
            <person name="Hoof J.B."/>
            <person name="Brandl J."/>
            <person name="Salamov A."/>
            <person name="Riley R."/>
            <person name="Gladden J.M."/>
            <person name="Phatale P."/>
            <person name="Nielsen M.T."/>
            <person name="Lyhne E.K."/>
            <person name="Kogle M.E."/>
            <person name="Strasser K."/>
            <person name="McDonnell E."/>
            <person name="Barry K."/>
            <person name="Clum A."/>
            <person name="Chen C."/>
            <person name="Nolan M."/>
            <person name="Sandor L."/>
            <person name="Kuo A."/>
            <person name="Lipzen A."/>
            <person name="Hainaut M."/>
            <person name="Drula E."/>
            <person name="Tsang A."/>
            <person name="Magnuson J.K."/>
            <person name="Henrissat B."/>
            <person name="Wiebenga A."/>
            <person name="Simmons B.A."/>
            <person name="Makela M.R."/>
            <person name="De vries R.P."/>
            <person name="Grigoriev I.V."/>
            <person name="Mortensen U.H."/>
            <person name="Baker S.E."/>
            <person name="Andersen M.R."/>
        </authorList>
    </citation>
    <scope>NUCLEOTIDE SEQUENCE [LARGE SCALE GENOMIC DNA]</scope>
    <source>
        <strain evidence="5 6">ATCC 13496</strain>
    </source>
</reference>
<comment type="pathway">
    <text evidence="1">Secondary metabolite biosynthesis.</text>
</comment>
<organism evidence="5 6">
    <name type="scientific">Aspergillus niger ATCC 13496</name>
    <dbReference type="NCBI Taxonomy" id="1353008"/>
    <lineage>
        <taxon>Eukaryota</taxon>
        <taxon>Fungi</taxon>
        <taxon>Dikarya</taxon>
        <taxon>Ascomycota</taxon>
        <taxon>Pezizomycotina</taxon>
        <taxon>Eurotiomycetes</taxon>
        <taxon>Eurotiomycetidae</taxon>
        <taxon>Eurotiales</taxon>
        <taxon>Aspergillaceae</taxon>
        <taxon>Aspergillus</taxon>
        <taxon>Aspergillus subgen. Circumdati</taxon>
    </lineage>
</organism>
<sequence length="291" mass="32621">MSTTITTTTTKPAWYETSVTAIDPAAQSMLENYSGLTPEEIIPHVLALRDEAFRIFPYPCIGQMRFLSCHLSCLPFYPQVLSRLRASPDNGFLDAGCCVGQELRYLVYAASIPPSQLYGFDLEPGFFELGYKLFRDNTDSFPATFVGADLGVSDEEWESGEIVGTMKGKIDVVWAGSLLHFWDYEGQVRGVKRLIGLTRGQIGTVVCGRQMGSTVAGVYDLKGFTEETMLHYRHDVGSLQGFWKEVGEKLGMKWEVQAELEVGETTLKMRNKASFMDDNARIIWWCATRVE</sequence>
<evidence type="ECO:0000256" key="4">
    <source>
        <dbReference type="ARBA" id="ARBA00038314"/>
    </source>
</evidence>
<dbReference type="Proteomes" id="UP000253845">
    <property type="component" value="Unassembled WGS sequence"/>
</dbReference>
<evidence type="ECO:0000313" key="6">
    <source>
        <dbReference type="Proteomes" id="UP000253845"/>
    </source>
</evidence>
<keyword evidence="3" id="KW-0949">S-adenosyl-L-methionine</keyword>
<evidence type="ECO:0000256" key="2">
    <source>
        <dbReference type="ARBA" id="ARBA00022679"/>
    </source>
</evidence>
<dbReference type="GO" id="GO:0016740">
    <property type="term" value="F:transferase activity"/>
    <property type="evidence" value="ECO:0007669"/>
    <property type="project" value="UniProtKB-KW"/>
</dbReference>
<evidence type="ECO:0000256" key="1">
    <source>
        <dbReference type="ARBA" id="ARBA00005179"/>
    </source>
</evidence>
<dbReference type="AlphaFoldDB" id="A0A370C0K1"/>
<dbReference type="Gene3D" id="3.40.50.150">
    <property type="entry name" value="Vaccinia Virus protein VP39"/>
    <property type="match status" value="1"/>
</dbReference>
<evidence type="ECO:0000256" key="3">
    <source>
        <dbReference type="ARBA" id="ARBA00022691"/>
    </source>
</evidence>
<gene>
    <name evidence="5" type="ORF">M747DRAFT_69288</name>
</gene>
<name>A0A370C0K1_ASPNG</name>
<dbReference type="InterPro" id="IPR029063">
    <property type="entry name" value="SAM-dependent_MTases_sf"/>
</dbReference>
<proteinExistence type="inferred from homology"/>
<keyword evidence="2" id="KW-0808">Transferase</keyword>
<protein>
    <recommendedName>
        <fullName evidence="7">Methyltransferase domain-containing protein</fullName>
    </recommendedName>
</protein>